<organism evidence="4 5">
    <name type="scientific">Tritrichomonas musculus</name>
    <dbReference type="NCBI Taxonomy" id="1915356"/>
    <lineage>
        <taxon>Eukaryota</taxon>
        <taxon>Metamonada</taxon>
        <taxon>Parabasalia</taxon>
        <taxon>Tritrichomonadida</taxon>
        <taxon>Tritrichomonadidae</taxon>
        <taxon>Tritrichomonas</taxon>
    </lineage>
</organism>
<sequence>MSILFSPVKIGPVTIKNRFMGCSVFEYAVNPDGTPKQKLLSFMEDLAKGEVGLVIPNFIQTNETLKIIQNQNESNKQNHTEIWTKAIQKIHEKGTKIFFQITHVGANALSNMENESPSKYSQIINNLKTSEIEDIIDSFHKKALLAKKIGADGVQLHGSNGILHSVFFSPDFNRRTDKYGGSIENRSRLVMEAAKAIRESAGPDFSIAMKLNGNDFRPFGPNPDLVSRYITHLKKQIDMFEISCGNPNLISESKEEHFQKAYTRKFYDAFNISYAEFIKRDNPDIVIAVVGSLRTISSMEEAIKNKTIDIISLSKPLVIKPDLIKKVNQNI</sequence>
<keyword evidence="5" id="KW-1185">Reference proteome</keyword>
<keyword evidence="1" id="KW-0285">Flavoprotein</keyword>
<evidence type="ECO:0000259" key="3">
    <source>
        <dbReference type="Pfam" id="PF00724"/>
    </source>
</evidence>
<evidence type="ECO:0000313" key="4">
    <source>
        <dbReference type="EMBL" id="KAK8883859.1"/>
    </source>
</evidence>
<evidence type="ECO:0000313" key="5">
    <source>
        <dbReference type="Proteomes" id="UP001470230"/>
    </source>
</evidence>
<proteinExistence type="predicted"/>
<name>A0ABR2JYC3_9EUKA</name>
<dbReference type="Gene3D" id="3.20.20.70">
    <property type="entry name" value="Aldolase class I"/>
    <property type="match status" value="1"/>
</dbReference>
<evidence type="ECO:0000256" key="2">
    <source>
        <dbReference type="ARBA" id="ARBA00023002"/>
    </source>
</evidence>
<keyword evidence="2" id="KW-0560">Oxidoreductase</keyword>
<gene>
    <name evidence="4" type="ORF">M9Y10_042959</name>
</gene>
<feature type="domain" description="NADH:flavin oxidoreductase/NADH oxidase N-terminal" evidence="3">
    <location>
        <begin position="4"/>
        <end position="330"/>
    </location>
</feature>
<dbReference type="EMBL" id="JAPFFF010000008">
    <property type="protein sequence ID" value="KAK8883859.1"/>
    <property type="molecule type" value="Genomic_DNA"/>
</dbReference>
<dbReference type="SUPFAM" id="SSF51395">
    <property type="entry name" value="FMN-linked oxidoreductases"/>
    <property type="match status" value="1"/>
</dbReference>
<protein>
    <recommendedName>
        <fullName evidence="3">NADH:flavin oxidoreductase/NADH oxidase N-terminal domain-containing protein</fullName>
    </recommendedName>
</protein>
<dbReference type="InterPro" id="IPR013785">
    <property type="entry name" value="Aldolase_TIM"/>
</dbReference>
<dbReference type="PANTHER" id="PTHR43656">
    <property type="entry name" value="BINDING OXIDOREDUCTASE, PUTATIVE (AFU_ORTHOLOGUE AFUA_2G08260)-RELATED"/>
    <property type="match status" value="1"/>
</dbReference>
<dbReference type="PANTHER" id="PTHR43656:SF2">
    <property type="entry name" value="BINDING OXIDOREDUCTASE, PUTATIVE (AFU_ORTHOLOGUE AFUA_2G08260)-RELATED"/>
    <property type="match status" value="1"/>
</dbReference>
<accession>A0ABR2JYC3</accession>
<comment type="caution">
    <text evidence="4">The sequence shown here is derived from an EMBL/GenBank/DDBJ whole genome shotgun (WGS) entry which is preliminary data.</text>
</comment>
<reference evidence="4 5" key="1">
    <citation type="submission" date="2024-04" db="EMBL/GenBank/DDBJ databases">
        <title>Tritrichomonas musculus Genome.</title>
        <authorList>
            <person name="Alves-Ferreira E."/>
            <person name="Grigg M."/>
            <person name="Lorenzi H."/>
            <person name="Galac M."/>
        </authorList>
    </citation>
    <scope>NUCLEOTIDE SEQUENCE [LARGE SCALE GENOMIC DNA]</scope>
    <source>
        <strain evidence="4 5">EAF2021</strain>
    </source>
</reference>
<dbReference type="Pfam" id="PF00724">
    <property type="entry name" value="Oxidored_FMN"/>
    <property type="match status" value="1"/>
</dbReference>
<dbReference type="InterPro" id="IPR051799">
    <property type="entry name" value="NADH_flavin_oxidoreductase"/>
</dbReference>
<dbReference type="InterPro" id="IPR001155">
    <property type="entry name" value="OxRdtase_FMN_N"/>
</dbReference>
<dbReference type="Proteomes" id="UP001470230">
    <property type="component" value="Unassembled WGS sequence"/>
</dbReference>
<evidence type="ECO:0000256" key="1">
    <source>
        <dbReference type="ARBA" id="ARBA00022630"/>
    </source>
</evidence>